<keyword evidence="2" id="KW-1185">Reference proteome</keyword>
<evidence type="ECO:0000313" key="2">
    <source>
        <dbReference type="Proteomes" id="UP000597444"/>
    </source>
</evidence>
<organism evidence="1 2">
    <name type="scientific">Reticulibacter mediterranei</name>
    <dbReference type="NCBI Taxonomy" id="2778369"/>
    <lineage>
        <taxon>Bacteria</taxon>
        <taxon>Bacillati</taxon>
        <taxon>Chloroflexota</taxon>
        <taxon>Ktedonobacteria</taxon>
        <taxon>Ktedonobacterales</taxon>
        <taxon>Reticulibacteraceae</taxon>
        <taxon>Reticulibacter</taxon>
    </lineage>
</organism>
<dbReference type="EMBL" id="BNJK01000002">
    <property type="protein sequence ID" value="GHO98473.1"/>
    <property type="molecule type" value="Genomic_DNA"/>
</dbReference>
<dbReference type="SUPFAM" id="SSF141571">
    <property type="entry name" value="Pentapeptide repeat-like"/>
    <property type="match status" value="1"/>
</dbReference>
<protein>
    <recommendedName>
        <fullName evidence="3">Pentapeptide repeat-containing protein</fullName>
    </recommendedName>
</protein>
<dbReference type="Gene3D" id="2.160.20.80">
    <property type="entry name" value="E3 ubiquitin-protein ligase SopA"/>
    <property type="match status" value="1"/>
</dbReference>
<comment type="caution">
    <text evidence="1">The sequence shown here is derived from an EMBL/GenBank/DDBJ whole genome shotgun (WGS) entry which is preliminary data.</text>
</comment>
<name>A0A8J3ITU2_9CHLR</name>
<dbReference type="Proteomes" id="UP000597444">
    <property type="component" value="Unassembled WGS sequence"/>
</dbReference>
<dbReference type="InterPro" id="IPR001646">
    <property type="entry name" value="5peptide_repeat"/>
</dbReference>
<dbReference type="Pfam" id="PF00805">
    <property type="entry name" value="Pentapeptide"/>
    <property type="match status" value="2"/>
</dbReference>
<dbReference type="PANTHER" id="PTHR14136:SF17">
    <property type="entry name" value="BTB_POZ DOMAIN-CONTAINING PROTEIN KCTD9"/>
    <property type="match status" value="1"/>
</dbReference>
<proteinExistence type="predicted"/>
<reference evidence="1" key="1">
    <citation type="submission" date="2020-10" db="EMBL/GenBank/DDBJ databases">
        <title>Taxonomic study of unclassified bacteria belonging to the class Ktedonobacteria.</title>
        <authorList>
            <person name="Yabe S."/>
            <person name="Wang C.M."/>
            <person name="Zheng Y."/>
            <person name="Sakai Y."/>
            <person name="Cavaletti L."/>
            <person name="Monciardini P."/>
            <person name="Donadio S."/>
        </authorList>
    </citation>
    <scope>NUCLEOTIDE SEQUENCE</scope>
    <source>
        <strain evidence="1">ID150040</strain>
    </source>
</reference>
<gene>
    <name evidence="1" type="ORF">KSF_085210</name>
</gene>
<accession>A0A8J3ITU2</accession>
<dbReference type="PANTHER" id="PTHR14136">
    <property type="entry name" value="BTB_POZ DOMAIN-CONTAINING PROTEIN KCTD9"/>
    <property type="match status" value="1"/>
</dbReference>
<dbReference type="InterPro" id="IPR051082">
    <property type="entry name" value="Pentapeptide-BTB/POZ_domain"/>
</dbReference>
<dbReference type="AlphaFoldDB" id="A0A8J3ITU2"/>
<evidence type="ECO:0000313" key="1">
    <source>
        <dbReference type="EMBL" id="GHO98473.1"/>
    </source>
</evidence>
<evidence type="ECO:0008006" key="3">
    <source>
        <dbReference type="Google" id="ProtNLM"/>
    </source>
</evidence>
<sequence length="406" mass="46088">MDVRANDGKYIHVDNRLFFKSKFACELYLNAEGLKGNIMTNQEQLDILKQGVEIWNEWRRKNLDESLQLSEIDLEGSNLSGINLRGADLSRANLNNTNLSEADLSNARLWKAHLEKANLSHIYLRDAYLYKAWLKQANFQSANCEGATFARAYLHQAVLHKADLSVTNFNGADLSEADLRSANLTSASFVSTNLTRANLTGCSIFGISAWRVHLQDTVQSHLIIDDGKTTITVDNFEIAQFIYLLLEHRKLRGVINSVIDKGVLLLGRFDYNGLELLYAIADKLREINYLPIIFDFARPKSRDLTETIMILAGLSRFVIADLSGPSVPQELYATIPHFKIPFAPLLEEKERSHSLFRDFLGYPWVLPLVEFRSKKHLIELLIPSVIQPAEEKFQERQASLDAVFNC</sequence>